<dbReference type="InterPro" id="IPR037185">
    <property type="entry name" value="EmrE-like"/>
</dbReference>
<feature type="domain" description="EamA" evidence="9">
    <location>
        <begin position="154"/>
        <end position="289"/>
    </location>
</feature>
<evidence type="ECO:0000256" key="3">
    <source>
        <dbReference type="ARBA" id="ARBA00022448"/>
    </source>
</evidence>
<feature type="domain" description="EamA" evidence="9">
    <location>
        <begin position="6"/>
        <end position="144"/>
    </location>
</feature>
<proteinExistence type="inferred from homology"/>
<dbReference type="PANTHER" id="PTHR22911:SF137">
    <property type="entry name" value="SOLUTE CARRIER FAMILY 35 MEMBER G2-RELATED"/>
    <property type="match status" value="1"/>
</dbReference>
<comment type="similarity">
    <text evidence="2">Belongs to the EamA transporter family.</text>
</comment>
<keyword evidence="7 8" id="KW-0472">Membrane</keyword>
<dbReference type="RefSeq" id="WP_038063131.1">
    <property type="nucleotide sequence ID" value="NZ_FOVB01000002.1"/>
</dbReference>
<dbReference type="InterPro" id="IPR004626">
    <property type="entry name" value="RarD"/>
</dbReference>
<feature type="transmembrane region" description="Helical" evidence="8">
    <location>
        <begin position="183"/>
        <end position="203"/>
    </location>
</feature>
<name>A0A074TKW2_9RHOB</name>
<sequence length="312" mass="33432">MSDVAKGFWAVIAACLIWGLSSIYYKFLDAVPPIEVLAHRTLWSMVFFGIILALKGRLGEVRAALSARSGRGALLIFAAALAISLNWFIFIWSVQSGFAVQASLGYYILPIVSVVLGRLVFGEALRPVQWAAVLLAALAVGVLTLGLGVAPWISLVLAFSFGAYGVIKRGVTAGPMVSVFTEVLMLSPIALTVLLGFHFGWWGTSPAVGVFGTDWQMTALLVFSGVLTGMPLLLFSYAAQRVRLATLGQVQYLNPTVQLVVAAFLFKEPVTIWHVIALGLIWCALALYSSVSLRQHRAEPRPPAALGGNSPG</sequence>
<keyword evidence="3" id="KW-0813">Transport</keyword>
<keyword evidence="6 8" id="KW-1133">Transmembrane helix</keyword>
<keyword evidence="4" id="KW-1003">Cell membrane</keyword>
<dbReference type="STRING" id="1185766.SAMN05216224_102433"/>
<evidence type="ECO:0000313" key="10">
    <source>
        <dbReference type="EMBL" id="KEP70780.1"/>
    </source>
</evidence>
<feature type="transmembrane region" description="Helical" evidence="8">
    <location>
        <begin position="152"/>
        <end position="171"/>
    </location>
</feature>
<gene>
    <name evidence="10" type="ORF">DL1_13180</name>
</gene>
<evidence type="ECO:0000256" key="2">
    <source>
        <dbReference type="ARBA" id="ARBA00007362"/>
    </source>
</evidence>
<dbReference type="SUPFAM" id="SSF103481">
    <property type="entry name" value="Multidrug resistance efflux transporter EmrE"/>
    <property type="match status" value="2"/>
</dbReference>
<feature type="transmembrane region" description="Helical" evidence="8">
    <location>
        <begin position="7"/>
        <end position="25"/>
    </location>
</feature>
<dbReference type="Proteomes" id="UP000027725">
    <property type="component" value="Unassembled WGS sequence"/>
</dbReference>
<evidence type="ECO:0000256" key="1">
    <source>
        <dbReference type="ARBA" id="ARBA00004651"/>
    </source>
</evidence>
<accession>A0A074TKW2</accession>
<evidence type="ECO:0000256" key="8">
    <source>
        <dbReference type="SAM" id="Phobius"/>
    </source>
</evidence>
<protein>
    <submittedName>
        <fullName evidence="10">RarD protein</fullName>
    </submittedName>
</protein>
<dbReference type="Pfam" id="PF00892">
    <property type="entry name" value="EamA"/>
    <property type="match status" value="2"/>
</dbReference>
<evidence type="ECO:0000256" key="6">
    <source>
        <dbReference type="ARBA" id="ARBA00022989"/>
    </source>
</evidence>
<dbReference type="NCBIfam" id="TIGR00688">
    <property type="entry name" value="rarD"/>
    <property type="match status" value="1"/>
</dbReference>
<reference evidence="10 11" key="1">
    <citation type="submission" date="2014-03" db="EMBL/GenBank/DDBJ databases">
        <title>The draft genome sequence of Thioclava dalianensis DLFJ1-1.</title>
        <authorList>
            <person name="Lai Q."/>
            <person name="Shao Z."/>
        </authorList>
    </citation>
    <scope>NUCLEOTIDE SEQUENCE [LARGE SCALE GENOMIC DNA]</scope>
    <source>
        <strain evidence="10 11">DLFJ1-1</strain>
    </source>
</reference>
<evidence type="ECO:0000256" key="7">
    <source>
        <dbReference type="ARBA" id="ARBA00023136"/>
    </source>
</evidence>
<evidence type="ECO:0000313" key="11">
    <source>
        <dbReference type="Proteomes" id="UP000027725"/>
    </source>
</evidence>
<feature type="transmembrane region" description="Helical" evidence="8">
    <location>
        <begin position="104"/>
        <end position="121"/>
    </location>
</feature>
<evidence type="ECO:0000256" key="5">
    <source>
        <dbReference type="ARBA" id="ARBA00022692"/>
    </source>
</evidence>
<keyword evidence="5 8" id="KW-0812">Transmembrane</keyword>
<dbReference type="OrthoDB" id="369870at2"/>
<feature type="transmembrane region" description="Helical" evidence="8">
    <location>
        <begin position="37"/>
        <end position="54"/>
    </location>
</feature>
<dbReference type="InterPro" id="IPR000620">
    <property type="entry name" value="EamA_dom"/>
</dbReference>
<feature type="transmembrane region" description="Helical" evidence="8">
    <location>
        <begin position="215"/>
        <end position="238"/>
    </location>
</feature>
<dbReference type="AlphaFoldDB" id="A0A074TKW2"/>
<feature type="transmembrane region" description="Helical" evidence="8">
    <location>
        <begin position="272"/>
        <end position="291"/>
    </location>
</feature>
<organism evidence="10 11">
    <name type="scientific">Thioclava dalianensis</name>
    <dbReference type="NCBI Taxonomy" id="1185766"/>
    <lineage>
        <taxon>Bacteria</taxon>
        <taxon>Pseudomonadati</taxon>
        <taxon>Pseudomonadota</taxon>
        <taxon>Alphaproteobacteria</taxon>
        <taxon>Rhodobacterales</taxon>
        <taxon>Paracoccaceae</taxon>
        <taxon>Thioclava</taxon>
    </lineage>
</organism>
<evidence type="ECO:0000256" key="4">
    <source>
        <dbReference type="ARBA" id="ARBA00022475"/>
    </source>
</evidence>
<feature type="transmembrane region" description="Helical" evidence="8">
    <location>
        <begin position="128"/>
        <end position="146"/>
    </location>
</feature>
<evidence type="ECO:0000259" key="9">
    <source>
        <dbReference type="Pfam" id="PF00892"/>
    </source>
</evidence>
<dbReference type="PANTHER" id="PTHR22911">
    <property type="entry name" value="ACYL-MALONYL CONDENSING ENZYME-RELATED"/>
    <property type="match status" value="1"/>
</dbReference>
<comment type="caution">
    <text evidence="10">The sequence shown here is derived from an EMBL/GenBank/DDBJ whole genome shotgun (WGS) entry which is preliminary data.</text>
</comment>
<dbReference type="GO" id="GO:0005886">
    <property type="term" value="C:plasma membrane"/>
    <property type="evidence" value="ECO:0007669"/>
    <property type="project" value="UniProtKB-SubCell"/>
</dbReference>
<keyword evidence="11" id="KW-1185">Reference proteome</keyword>
<dbReference type="EMBL" id="JHEH01000004">
    <property type="protein sequence ID" value="KEP70780.1"/>
    <property type="molecule type" value="Genomic_DNA"/>
</dbReference>
<feature type="transmembrane region" description="Helical" evidence="8">
    <location>
        <begin position="74"/>
        <end position="92"/>
    </location>
</feature>
<dbReference type="eggNOG" id="COG2962">
    <property type="taxonomic scope" value="Bacteria"/>
</dbReference>
<comment type="subcellular location">
    <subcellularLocation>
        <location evidence="1">Cell membrane</location>
        <topology evidence="1">Multi-pass membrane protein</topology>
    </subcellularLocation>
</comment>
<feature type="transmembrane region" description="Helical" evidence="8">
    <location>
        <begin position="250"/>
        <end position="266"/>
    </location>
</feature>